<dbReference type="InterPro" id="IPR050492">
    <property type="entry name" value="Bact_metal-bind_prot9"/>
</dbReference>
<dbReference type="OrthoDB" id="9793396at2"/>
<keyword evidence="4" id="KW-0479">Metal-binding</keyword>
<organism evidence="8 9">
    <name type="scientific">Adhaeretor mobilis</name>
    <dbReference type="NCBI Taxonomy" id="1930276"/>
    <lineage>
        <taxon>Bacteria</taxon>
        <taxon>Pseudomonadati</taxon>
        <taxon>Planctomycetota</taxon>
        <taxon>Planctomycetia</taxon>
        <taxon>Pirellulales</taxon>
        <taxon>Lacipirellulaceae</taxon>
        <taxon>Adhaeretor</taxon>
    </lineage>
</organism>
<evidence type="ECO:0000313" key="8">
    <source>
        <dbReference type="EMBL" id="QDS99389.1"/>
    </source>
</evidence>
<dbReference type="GO" id="GO:0030001">
    <property type="term" value="P:metal ion transport"/>
    <property type="evidence" value="ECO:0007669"/>
    <property type="project" value="InterPro"/>
</dbReference>
<evidence type="ECO:0000256" key="1">
    <source>
        <dbReference type="ARBA" id="ARBA00004196"/>
    </source>
</evidence>
<dbReference type="Pfam" id="PF01297">
    <property type="entry name" value="ZnuA"/>
    <property type="match status" value="1"/>
</dbReference>
<keyword evidence="3 6" id="KW-0813">Transport</keyword>
<evidence type="ECO:0000256" key="4">
    <source>
        <dbReference type="ARBA" id="ARBA00022723"/>
    </source>
</evidence>
<feature type="signal peptide" evidence="7">
    <location>
        <begin position="1"/>
        <end position="25"/>
    </location>
</feature>
<evidence type="ECO:0000256" key="2">
    <source>
        <dbReference type="ARBA" id="ARBA00011028"/>
    </source>
</evidence>
<name>A0A517MWZ6_9BACT</name>
<dbReference type="PANTHER" id="PTHR42953:SF1">
    <property type="entry name" value="METAL-BINDING PROTEIN HI_0362-RELATED"/>
    <property type="match status" value="1"/>
</dbReference>
<dbReference type="EMBL" id="CP036263">
    <property type="protein sequence ID" value="QDS99389.1"/>
    <property type="molecule type" value="Genomic_DNA"/>
</dbReference>
<dbReference type="GO" id="GO:0046872">
    <property type="term" value="F:metal ion binding"/>
    <property type="evidence" value="ECO:0007669"/>
    <property type="project" value="UniProtKB-KW"/>
</dbReference>
<dbReference type="InterPro" id="IPR006127">
    <property type="entry name" value="ZnuA-like"/>
</dbReference>
<dbReference type="InterPro" id="IPR006129">
    <property type="entry name" value="AdhesinB"/>
</dbReference>
<keyword evidence="5 7" id="KW-0732">Signal</keyword>
<comment type="subcellular location">
    <subcellularLocation>
        <location evidence="1">Cell envelope</location>
    </subcellularLocation>
</comment>
<evidence type="ECO:0000256" key="7">
    <source>
        <dbReference type="SAM" id="SignalP"/>
    </source>
</evidence>
<feature type="chain" id="PRO_5021904608" evidence="7">
    <location>
        <begin position="26"/>
        <end position="345"/>
    </location>
</feature>
<evidence type="ECO:0000256" key="5">
    <source>
        <dbReference type="ARBA" id="ARBA00022729"/>
    </source>
</evidence>
<dbReference type="GO" id="GO:0007155">
    <property type="term" value="P:cell adhesion"/>
    <property type="evidence" value="ECO:0007669"/>
    <property type="project" value="InterPro"/>
</dbReference>
<keyword evidence="9" id="KW-1185">Reference proteome</keyword>
<dbReference type="PANTHER" id="PTHR42953">
    <property type="entry name" value="HIGH-AFFINITY ZINC UPTAKE SYSTEM PROTEIN ZNUA-RELATED"/>
    <property type="match status" value="1"/>
</dbReference>
<reference evidence="8 9" key="1">
    <citation type="submission" date="2019-02" db="EMBL/GenBank/DDBJ databases">
        <title>Deep-cultivation of Planctomycetes and their phenomic and genomic characterization uncovers novel biology.</title>
        <authorList>
            <person name="Wiegand S."/>
            <person name="Jogler M."/>
            <person name="Boedeker C."/>
            <person name="Pinto D."/>
            <person name="Vollmers J."/>
            <person name="Rivas-Marin E."/>
            <person name="Kohn T."/>
            <person name="Peeters S.H."/>
            <person name="Heuer A."/>
            <person name="Rast P."/>
            <person name="Oberbeckmann S."/>
            <person name="Bunk B."/>
            <person name="Jeske O."/>
            <person name="Meyerdierks A."/>
            <person name="Storesund J.E."/>
            <person name="Kallscheuer N."/>
            <person name="Luecker S."/>
            <person name="Lage O.M."/>
            <person name="Pohl T."/>
            <person name="Merkel B.J."/>
            <person name="Hornburger P."/>
            <person name="Mueller R.-W."/>
            <person name="Bruemmer F."/>
            <person name="Labrenz M."/>
            <person name="Spormann A.M."/>
            <person name="Op den Camp H."/>
            <person name="Overmann J."/>
            <person name="Amann R."/>
            <person name="Jetten M.S.M."/>
            <person name="Mascher T."/>
            <person name="Medema M.H."/>
            <person name="Devos D.P."/>
            <person name="Kaster A.-K."/>
            <person name="Ovreas L."/>
            <person name="Rohde M."/>
            <person name="Galperin M.Y."/>
            <person name="Jogler C."/>
        </authorList>
    </citation>
    <scope>NUCLEOTIDE SEQUENCE [LARGE SCALE GENOMIC DNA]</scope>
    <source>
        <strain evidence="8 9">HG15A2</strain>
    </source>
</reference>
<evidence type="ECO:0000313" key="9">
    <source>
        <dbReference type="Proteomes" id="UP000319852"/>
    </source>
</evidence>
<evidence type="ECO:0000256" key="3">
    <source>
        <dbReference type="ARBA" id="ARBA00022448"/>
    </source>
</evidence>
<dbReference type="Proteomes" id="UP000319852">
    <property type="component" value="Chromosome"/>
</dbReference>
<dbReference type="GO" id="GO:0030313">
    <property type="term" value="C:cell envelope"/>
    <property type="evidence" value="ECO:0007669"/>
    <property type="project" value="UniProtKB-SubCell"/>
</dbReference>
<dbReference type="AlphaFoldDB" id="A0A517MWZ6"/>
<sequence length="345" mass="38236" precursor="true">MIAPTMYSNSLSWIVTLTLLLTASAGCGGAKDATDTKSDAHDHSSPAVAHTYQGEYPIKALSTIGQVAEMVRRVGGEHVEVTQLMGPGIDPHLFKPVAEDTRALRNAEAIFYSGLHLEGRMTDLFEQMARRKLTYAVTSGLSTRKDPRLRKPPEFEGVYDPHVWHDVSLWSQCVEDIAEELAIYDPSHAEEYKKNAKTYRNELSELDAWVKSEVEKLPTDQRVLVTAHDAFEYFGAAYGFEVFGLKGISSELEKDLHHQEVIQAMIIKRNVPAVFVESAIAPRTVRALVEPCRAAGHDLQVPDATLYADVLGKPSTDAETYAGMIRHNVTTIITALFREPALSEK</sequence>
<dbReference type="InterPro" id="IPR006128">
    <property type="entry name" value="Lipoprotein_PsaA-like"/>
</dbReference>
<evidence type="ECO:0000256" key="6">
    <source>
        <dbReference type="RuleBase" id="RU003512"/>
    </source>
</evidence>
<dbReference type="KEGG" id="amob:HG15A2_27120"/>
<proteinExistence type="inferred from homology"/>
<dbReference type="Gene3D" id="3.40.50.1980">
    <property type="entry name" value="Nitrogenase molybdenum iron protein domain"/>
    <property type="match status" value="2"/>
</dbReference>
<accession>A0A517MWZ6</accession>
<dbReference type="SUPFAM" id="SSF53807">
    <property type="entry name" value="Helical backbone' metal receptor"/>
    <property type="match status" value="1"/>
</dbReference>
<comment type="similarity">
    <text evidence="2 6">Belongs to the bacterial solute-binding protein 9 family.</text>
</comment>
<dbReference type="PRINTS" id="PR00691">
    <property type="entry name" value="ADHESINB"/>
</dbReference>
<protein>
    <submittedName>
        <fullName evidence="8">Periplasmic zinc-binding protein TroA</fullName>
    </submittedName>
</protein>
<dbReference type="PRINTS" id="PR00690">
    <property type="entry name" value="ADHESNFAMILY"/>
</dbReference>
<gene>
    <name evidence="8" type="primary">troA</name>
    <name evidence="8" type="ORF">HG15A2_27120</name>
</gene>